<proteinExistence type="predicted"/>
<reference evidence="1" key="1">
    <citation type="journal article" date="2021" name="PeerJ">
        <title>Extensive microbial diversity within the chicken gut microbiome revealed by metagenomics and culture.</title>
        <authorList>
            <person name="Gilroy R."/>
            <person name="Ravi A."/>
            <person name="Getino M."/>
            <person name="Pursley I."/>
            <person name="Horton D.L."/>
            <person name="Alikhan N.F."/>
            <person name="Baker D."/>
            <person name="Gharbi K."/>
            <person name="Hall N."/>
            <person name="Watson M."/>
            <person name="Adriaenssens E.M."/>
            <person name="Foster-Nyarko E."/>
            <person name="Jarju S."/>
            <person name="Secka A."/>
            <person name="Antonio M."/>
            <person name="Oren A."/>
            <person name="Chaudhuri R.R."/>
            <person name="La Ragione R."/>
            <person name="Hildebrand F."/>
            <person name="Pallen M.J."/>
        </authorList>
    </citation>
    <scope>NUCLEOTIDE SEQUENCE</scope>
    <source>
        <strain evidence="1">CHK183-1962</strain>
    </source>
</reference>
<accession>A0A9D1XEZ2</accession>
<organism evidence="1 2">
    <name type="scientific">Candidatus Fusicatenibacter merdavium</name>
    <dbReference type="NCBI Taxonomy" id="2838600"/>
    <lineage>
        <taxon>Bacteria</taxon>
        <taxon>Bacillati</taxon>
        <taxon>Bacillota</taxon>
        <taxon>Clostridia</taxon>
        <taxon>Lachnospirales</taxon>
        <taxon>Lachnospiraceae</taxon>
        <taxon>Fusicatenibacter</taxon>
    </lineage>
</organism>
<dbReference type="AlphaFoldDB" id="A0A9D1XEZ2"/>
<dbReference type="EMBL" id="DXEK01000195">
    <property type="protein sequence ID" value="HIX78308.1"/>
    <property type="molecule type" value="Genomic_DNA"/>
</dbReference>
<dbReference type="Proteomes" id="UP000886890">
    <property type="component" value="Unassembled WGS sequence"/>
</dbReference>
<evidence type="ECO:0000313" key="1">
    <source>
        <dbReference type="EMBL" id="HIX78308.1"/>
    </source>
</evidence>
<reference evidence="1" key="2">
    <citation type="submission" date="2021-04" db="EMBL/GenBank/DDBJ databases">
        <authorList>
            <person name="Gilroy R."/>
        </authorList>
    </citation>
    <scope>NUCLEOTIDE SEQUENCE</scope>
    <source>
        <strain evidence="1">CHK183-1962</strain>
    </source>
</reference>
<evidence type="ECO:0000313" key="2">
    <source>
        <dbReference type="Proteomes" id="UP000886890"/>
    </source>
</evidence>
<name>A0A9D1XEZ2_9FIRM</name>
<protein>
    <submittedName>
        <fullName evidence="1">Uncharacterized protein</fullName>
    </submittedName>
</protein>
<sequence length="81" mass="9230">MRLMEFKMERKGLVKEGQEVHVTESALPTSYYYTITPAVAMSKNYPAYERLKSDTGIVQEVKETSRGFYTVVAFDEEEPAG</sequence>
<comment type="caution">
    <text evidence="1">The sequence shown here is derived from an EMBL/GenBank/DDBJ whole genome shotgun (WGS) entry which is preliminary data.</text>
</comment>
<gene>
    <name evidence="1" type="ORF">H9734_12075</name>
</gene>